<evidence type="ECO:0000313" key="3">
    <source>
        <dbReference type="Proteomes" id="UP000015001"/>
    </source>
</evidence>
<reference evidence="2 3" key="1">
    <citation type="submission" date="2013-02" db="EMBL/GenBank/DDBJ databases">
        <title>Draft Genome Sequence of Streptomyces afghaniensis, Which Produces Compounds of the Julimycin B-Complex.</title>
        <authorList>
            <person name="Gruening B.A."/>
            <person name="Praeg A."/>
            <person name="Erxleben A."/>
            <person name="Guenther S."/>
            <person name="Fiedler H.-P."/>
            <person name="Goodfellow M."/>
            <person name="Mueller M."/>
        </authorList>
    </citation>
    <scope>NUCLEOTIDE SEQUENCE [LARGE SCALE GENOMIC DNA]</scope>
    <source>
        <strain evidence="2 3">772</strain>
    </source>
</reference>
<dbReference type="Proteomes" id="UP000015001">
    <property type="component" value="Unassembled WGS sequence"/>
</dbReference>
<accession>S4MV62</accession>
<proteinExistence type="predicted"/>
<dbReference type="EMBL" id="AOPY01001361">
    <property type="protein sequence ID" value="EPJ40686.1"/>
    <property type="molecule type" value="Genomic_DNA"/>
</dbReference>
<dbReference type="AlphaFoldDB" id="S4MV62"/>
<organism evidence="2 3">
    <name type="scientific">Streptomyces afghaniensis 772</name>
    <dbReference type="NCBI Taxonomy" id="1283301"/>
    <lineage>
        <taxon>Bacteria</taxon>
        <taxon>Bacillati</taxon>
        <taxon>Actinomycetota</taxon>
        <taxon>Actinomycetes</taxon>
        <taxon>Kitasatosporales</taxon>
        <taxon>Streptomycetaceae</taxon>
        <taxon>Streptomyces</taxon>
    </lineage>
</organism>
<gene>
    <name evidence="2" type="ORF">STAFG_2255</name>
</gene>
<name>S4MV62_9ACTN</name>
<keyword evidence="3" id="KW-1185">Reference proteome</keyword>
<dbReference type="HOGENOM" id="CLU_3376222_0_0_11"/>
<sequence length="34" mass="3589">MTVHLPPGPARRADEDPANAGGLFAELVSLSQDR</sequence>
<evidence type="ECO:0000313" key="2">
    <source>
        <dbReference type="EMBL" id="EPJ40686.1"/>
    </source>
</evidence>
<evidence type="ECO:0000256" key="1">
    <source>
        <dbReference type="SAM" id="MobiDB-lite"/>
    </source>
</evidence>
<protein>
    <submittedName>
        <fullName evidence="2">Uncharacterized protein</fullName>
    </submittedName>
</protein>
<feature type="region of interest" description="Disordered" evidence="1">
    <location>
        <begin position="1"/>
        <end position="20"/>
    </location>
</feature>
<comment type="caution">
    <text evidence="2">The sequence shown here is derived from an EMBL/GenBank/DDBJ whole genome shotgun (WGS) entry which is preliminary data.</text>
</comment>